<feature type="transmembrane region" description="Helical" evidence="7">
    <location>
        <begin position="47"/>
        <end position="65"/>
    </location>
</feature>
<keyword evidence="4" id="KW-0808">Transferase</keyword>
<dbReference type="PROSITE" id="PS50109">
    <property type="entry name" value="HIS_KIN"/>
    <property type="match status" value="1"/>
</dbReference>
<dbReference type="SUPFAM" id="SSF55874">
    <property type="entry name" value="ATPase domain of HSP90 chaperone/DNA topoisomerase II/histidine kinase"/>
    <property type="match status" value="1"/>
</dbReference>
<evidence type="ECO:0000256" key="7">
    <source>
        <dbReference type="SAM" id="Phobius"/>
    </source>
</evidence>
<dbReference type="InterPro" id="IPR036890">
    <property type="entry name" value="HATPase_C_sf"/>
</dbReference>
<dbReference type="PRINTS" id="PR00344">
    <property type="entry name" value="BCTRLSENSOR"/>
</dbReference>
<keyword evidence="6" id="KW-0902">Two-component regulatory system</keyword>
<keyword evidence="7" id="KW-0472">Membrane</keyword>
<dbReference type="InterPro" id="IPR003594">
    <property type="entry name" value="HATPase_dom"/>
</dbReference>
<dbReference type="GO" id="GO:0042802">
    <property type="term" value="F:identical protein binding"/>
    <property type="evidence" value="ECO:0007669"/>
    <property type="project" value="TreeGrafter"/>
</dbReference>
<comment type="catalytic activity">
    <reaction evidence="1">
        <text>ATP + protein L-histidine = ADP + protein N-phospho-L-histidine.</text>
        <dbReference type="EC" id="2.7.13.3"/>
    </reaction>
</comment>
<dbReference type="RefSeq" id="WP_020815548.1">
    <property type="nucleotide sequence ID" value="NZ_ATAY01000031.1"/>
</dbReference>
<dbReference type="GO" id="GO:0000155">
    <property type="term" value="F:phosphorelay sensor kinase activity"/>
    <property type="evidence" value="ECO:0007669"/>
    <property type="project" value="InterPro"/>
</dbReference>
<evidence type="ECO:0000256" key="4">
    <source>
        <dbReference type="ARBA" id="ARBA00022679"/>
    </source>
</evidence>
<evidence type="ECO:0000256" key="3">
    <source>
        <dbReference type="ARBA" id="ARBA00022553"/>
    </source>
</evidence>
<sequence length="284" mass="32493">MKRNLAFNKTILSVIILNVAQVAILIGIMVFQYLRDASVFITFNSETISYITIVLISFLNTFINIKDIHRLGQINSKNDILVQTLSQLEELNKTLRAQRHDFMNHLQVVYGLIELEEFNDTKDYIDKVYNDIQKVSRVMRTSNPAFNALLQAKVLAGEKRGIETRLNINSRFDKIKIPTWEFCRVIGNIIDNAIYVLQNTHGNKYIEINLHEDIKNYYFTIKDNGPGIPRDIIDKIFEAGFTTKDTKGEGMGLAITKEILLNYGGSINVRVDNGETIFEGQIPK</sequence>
<accession>U4R1P4</accession>
<keyword evidence="3" id="KW-0597">Phosphoprotein</keyword>
<reference evidence="9 10" key="1">
    <citation type="journal article" date="2013" name="Genome Announc.">
        <title>Draft Genome Sequence of the Cellulolytic Bacterium Clostridium papyrosolvens C7 (ATCC 700395).</title>
        <authorList>
            <person name="Zepeda V."/>
            <person name="Dassa B."/>
            <person name="Borovok I."/>
            <person name="Lamed R."/>
            <person name="Bayer E.A."/>
            <person name="Cate J.H."/>
        </authorList>
    </citation>
    <scope>NUCLEOTIDE SEQUENCE [LARGE SCALE GENOMIC DNA]</scope>
    <source>
        <strain evidence="9 10">C7</strain>
    </source>
</reference>
<dbReference type="PANTHER" id="PTHR40448">
    <property type="entry name" value="TWO-COMPONENT SENSOR HISTIDINE KINASE"/>
    <property type="match status" value="1"/>
</dbReference>
<dbReference type="InterPro" id="IPR004358">
    <property type="entry name" value="Sig_transdc_His_kin-like_C"/>
</dbReference>
<dbReference type="Gene3D" id="3.30.565.10">
    <property type="entry name" value="Histidine kinase-like ATPase, C-terminal domain"/>
    <property type="match status" value="1"/>
</dbReference>
<organism evidence="9 10">
    <name type="scientific">Ruminiclostridium papyrosolvens C7</name>
    <dbReference type="NCBI Taxonomy" id="1330534"/>
    <lineage>
        <taxon>Bacteria</taxon>
        <taxon>Bacillati</taxon>
        <taxon>Bacillota</taxon>
        <taxon>Clostridia</taxon>
        <taxon>Eubacteriales</taxon>
        <taxon>Oscillospiraceae</taxon>
        <taxon>Ruminiclostridium</taxon>
    </lineage>
</organism>
<dbReference type="PATRIC" id="fig|1330534.3.peg.2017"/>
<dbReference type="SMART" id="SM00387">
    <property type="entry name" value="HATPase_c"/>
    <property type="match status" value="1"/>
</dbReference>
<dbReference type="STRING" id="1330534.L323_10085"/>
<dbReference type="Pfam" id="PF02518">
    <property type="entry name" value="HATPase_c"/>
    <property type="match status" value="1"/>
</dbReference>
<evidence type="ECO:0000313" key="10">
    <source>
        <dbReference type="Proteomes" id="UP000016860"/>
    </source>
</evidence>
<keyword evidence="5 9" id="KW-0418">Kinase</keyword>
<evidence type="ECO:0000256" key="2">
    <source>
        <dbReference type="ARBA" id="ARBA00012438"/>
    </source>
</evidence>
<dbReference type="Gene3D" id="1.10.287.130">
    <property type="match status" value="1"/>
</dbReference>
<dbReference type="AlphaFoldDB" id="U4R1P4"/>
<dbReference type="InterPro" id="IPR005467">
    <property type="entry name" value="His_kinase_dom"/>
</dbReference>
<dbReference type="EMBL" id="ATAY01000031">
    <property type="protein sequence ID" value="EPR11970.1"/>
    <property type="molecule type" value="Genomic_DNA"/>
</dbReference>
<dbReference type="Proteomes" id="UP000016860">
    <property type="component" value="Unassembled WGS sequence"/>
</dbReference>
<evidence type="ECO:0000313" key="9">
    <source>
        <dbReference type="EMBL" id="EPR11970.1"/>
    </source>
</evidence>
<keyword evidence="7" id="KW-1133">Transmembrane helix</keyword>
<dbReference type="Pfam" id="PF14689">
    <property type="entry name" value="SPOB_a"/>
    <property type="match status" value="1"/>
</dbReference>
<dbReference type="InterPro" id="IPR039506">
    <property type="entry name" value="SPOB_a"/>
</dbReference>
<evidence type="ECO:0000256" key="6">
    <source>
        <dbReference type="ARBA" id="ARBA00023012"/>
    </source>
</evidence>
<evidence type="ECO:0000256" key="5">
    <source>
        <dbReference type="ARBA" id="ARBA00022777"/>
    </source>
</evidence>
<feature type="domain" description="Histidine kinase" evidence="8">
    <location>
        <begin position="184"/>
        <end position="284"/>
    </location>
</feature>
<evidence type="ECO:0000256" key="1">
    <source>
        <dbReference type="ARBA" id="ARBA00000085"/>
    </source>
</evidence>
<keyword evidence="7" id="KW-0812">Transmembrane</keyword>
<proteinExistence type="predicted"/>
<dbReference type="OrthoDB" id="1634477at2"/>
<protein>
    <recommendedName>
        <fullName evidence="2">histidine kinase</fullName>
        <ecNumber evidence="2">2.7.13.3</ecNumber>
    </recommendedName>
</protein>
<dbReference type="SUPFAM" id="SSF55890">
    <property type="entry name" value="Sporulation response regulatory protein Spo0B"/>
    <property type="match status" value="1"/>
</dbReference>
<name>U4R1P4_9FIRM</name>
<dbReference type="InterPro" id="IPR016120">
    <property type="entry name" value="Sig_transdc_His_kin_SpoOB"/>
</dbReference>
<comment type="caution">
    <text evidence="9">The sequence shown here is derived from an EMBL/GenBank/DDBJ whole genome shotgun (WGS) entry which is preliminary data.</text>
</comment>
<dbReference type="EC" id="2.7.13.3" evidence="2"/>
<evidence type="ECO:0000259" key="8">
    <source>
        <dbReference type="PROSITE" id="PS50109"/>
    </source>
</evidence>
<gene>
    <name evidence="9" type="ORF">L323_10085</name>
</gene>
<dbReference type="PANTHER" id="PTHR40448:SF1">
    <property type="entry name" value="TWO-COMPONENT SENSOR HISTIDINE KINASE"/>
    <property type="match status" value="1"/>
</dbReference>
<feature type="transmembrane region" description="Helical" evidence="7">
    <location>
        <begin position="12"/>
        <end position="35"/>
    </location>
</feature>